<name>E6MGX9_9FIRM</name>
<organism evidence="1 2">
    <name type="scientific">Pseudoramibacter alactolyticus ATCC 23263</name>
    <dbReference type="NCBI Taxonomy" id="887929"/>
    <lineage>
        <taxon>Bacteria</taxon>
        <taxon>Bacillati</taxon>
        <taxon>Bacillota</taxon>
        <taxon>Clostridia</taxon>
        <taxon>Eubacteriales</taxon>
        <taxon>Eubacteriaceae</taxon>
        <taxon>Pseudoramibacter</taxon>
    </lineage>
</organism>
<sequence length="100" mass="11551">MDRSSVVTLVGKTHERDANGVLRAKTTEREVFCEITSVTGNEWFEGGRNGLNPSYRLILFAPDYRDEETVKIEGVAYKVYRTYRTKNDNIELYVERRKGA</sequence>
<dbReference type="eggNOG" id="ENOG5030VX4">
    <property type="taxonomic scope" value="Bacteria"/>
</dbReference>
<comment type="caution">
    <text evidence="1">The sequence shown here is derived from an EMBL/GenBank/DDBJ whole genome shotgun (WGS) entry which is preliminary data.</text>
</comment>
<accession>E6MGX9</accession>
<dbReference type="AlphaFoldDB" id="E6MGX9"/>
<dbReference type="RefSeq" id="WP_006598686.1">
    <property type="nucleotide sequence ID" value="NZ_GL622359.1"/>
</dbReference>
<dbReference type="EMBL" id="AEQN01000016">
    <property type="protein sequence ID" value="EFV01869.1"/>
    <property type="molecule type" value="Genomic_DNA"/>
</dbReference>
<dbReference type="NCBIfam" id="TIGR01563">
    <property type="entry name" value="gp16_SPP1"/>
    <property type="match status" value="1"/>
</dbReference>
<protein>
    <submittedName>
        <fullName evidence="1">Putative phage head-tail adaptor</fullName>
    </submittedName>
</protein>
<proteinExistence type="predicted"/>
<dbReference type="STRING" id="887929.HMP0721_1263"/>
<dbReference type="InterPro" id="IPR008767">
    <property type="entry name" value="Phage_SPP1_head-tail_adaptor"/>
</dbReference>
<keyword evidence="2" id="KW-1185">Reference proteome</keyword>
<dbReference type="HOGENOM" id="CLU_172375_0_0_9"/>
<gene>
    <name evidence="1" type="ORF">HMP0721_1263</name>
</gene>
<evidence type="ECO:0000313" key="2">
    <source>
        <dbReference type="Proteomes" id="UP000004754"/>
    </source>
</evidence>
<dbReference type="Proteomes" id="UP000004754">
    <property type="component" value="Unassembled WGS sequence"/>
</dbReference>
<evidence type="ECO:0000313" key="1">
    <source>
        <dbReference type="EMBL" id="EFV01869.1"/>
    </source>
</evidence>
<dbReference type="OrthoDB" id="2051942at2"/>
<reference evidence="1 2" key="1">
    <citation type="submission" date="2010-12" db="EMBL/GenBank/DDBJ databases">
        <authorList>
            <person name="Muzny D."/>
            <person name="Qin X."/>
            <person name="Deng J."/>
            <person name="Jiang H."/>
            <person name="Liu Y."/>
            <person name="Qu J."/>
            <person name="Song X.-Z."/>
            <person name="Zhang L."/>
            <person name="Thornton R."/>
            <person name="Coyle M."/>
            <person name="Francisco L."/>
            <person name="Jackson L."/>
            <person name="Javaid M."/>
            <person name="Korchina V."/>
            <person name="Kovar C."/>
            <person name="Mata R."/>
            <person name="Mathew T."/>
            <person name="Ngo R."/>
            <person name="Nguyen L."/>
            <person name="Nguyen N."/>
            <person name="Okwuonu G."/>
            <person name="Ongeri F."/>
            <person name="Pham C."/>
            <person name="Simmons D."/>
            <person name="Wilczek-Boney K."/>
            <person name="Hale W."/>
            <person name="Jakkamsetti A."/>
            <person name="Pham P."/>
            <person name="Ruth R."/>
            <person name="San Lucas F."/>
            <person name="Warren J."/>
            <person name="Zhang J."/>
            <person name="Zhao Z."/>
            <person name="Zhou C."/>
            <person name="Zhu D."/>
            <person name="Lee S."/>
            <person name="Bess C."/>
            <person name="Blankenburg K."/>
            <person name="Forbes L."/>
            <person name="Fu Q."/>
            <person name="Gubbala S."/>
            <person name="Hirani K."/>
            <person name="Jayaseelan J.C."/>
            <person name="Lara F."/>
            <person name="Munidasa M."/>
            <person name="Palculict T."/>
            <person name="Patil S."/>
            <person name="Pu L.-L."/>
            <person name="Saada N."/>
            <person name="Tang L."/>
            <person name="Weissenberger G."/>
            <person name="Zhu Y."/>
            <person name="Hemphill L."/>
            <person name="Shang Y."/>
            <person name="Youmans B."/>
            <person name="Ayvaz T."/>
            <person name="Ross M."/>
            <person name="Santibanez J."/>
            <person name="Aqrawi P."/>
            <person name="Gross S."/>
            <person name="Joshi V."/>
            <person name="Fowler G."/>
            <person name="Nazareth L."/>
            <person name="Reid J."/>
            <person name="Worley K."/>
            <person name="Petrosino J."/>
            <person name="Highlander S."/>
            <person name="Gibbs R."/>
        </authorList>
    </citation>
    <scope>NUCLEOTIDE SEQUENCE [LARGE SCALE GENOMIC DNA]</scope>
    <source>
        <strain evidence="1 2">ATCC 23263</strain>
    </source>
</reference>